<dbReference type="EMBL" id="JASPKY010000396">
    <property type="protein sequence ID" value="KAK9702228.1"/>
    <property type="molecule type" value="Genomic_DNA"/>
</dbReference>
<dbReference type="InterPro" id="IPR008042">
    <property type="entry name" value="Retrotrans_Pao"/>
</dbReference>
<dbReference type="AlphaFoldDB" id="A0AAW1JGN1"/>
<dbReference type="PANTHER" id="PTHR22955:SF77">
    <property type="entry name" value="ASPARTIC PUTATIVE DOMAIN-CONTAINING PROTEIN-RELATED"/>
    <property type="match status" value="1"/>
</dbReference>
<organism evidence="1 2">
    <name type="scientific">Popillia japonica</name>
    <name type="common">Japanese beetle</name>
    <dbReference type="NCBI Taxonomy" id="7064"/>
    <lineage>
        <taxon>Eukaryota</taxon>
        <taxon>Metazoa</taxon>
        <taxon>Ecdysozoa</taxon>
        <taxon>Arthropoda</taxon>
        <taxon>Hexapoda</taxon>
        <taxon>Insecta</taxon>
        <taxon>Pterygota</taxon>
        <taxon>Neoptera</taxon>
        <taxon>Endopterygota</taxon>
        <taxon>Coleoptera</taxon>
        <taxon>Polyphaga</taxon>
        <taxon>Scarabaeiformia</taxon>
        <taxon>Scarabaeidae</taxon>
        <taxon>Rutelinae</taxon>
        <taxon>Popillia</taxon>
    </lineage>
</organism>
<evidence type="ECO:0000313" key="2">
    <source>
        <dbReference type="Proteomes" id="UP001458880"/>
    </source>
</evidence>
<dbReference type="PANTHER" id="PTHR22955">
    <property type="entry name" value="RETROTRANSPOSON"/>
    <property type="match status" value="1"/>
</dbReference>
<comment type="caution">
    <text evidence="1">The sequence shown here is derived from an EMBL/GenBank/DDBJ whole genome shotgun (WGS) entry which is preliminary data.</text>
</comment>
<reference evidence="1 2" key="1">
    <citation type="journal article" date="2024" name="BMC Genomics">
        <title>De novo assembly and annotation of Popillia japonica's genome with initial clues to its potential as an invasive pest.</title>
        <authorList>
            <person name="Cucini C."/>
            <person name="Boschi S."/>
            <person name="Funari R."/>
            <person name="Cardaioli E."/>
            <person name="Iannotti N."/>
            <person name="Marturano G."/>
            <person name="Paoli F."/>
            <person name="Bruttini M."/>
            <person name="Carapelli A."/>
            <person name="Frati F."/>
            <person name="Nardi F."/>
        </authorList>
    </citation>
    <scope>NUCLEOTIDE SEQUENCE [LARGE SCALE GENOMIC DNA]</scope>
    <source>
        <strain evidence="1">DMR45628</strain>
    </source>
</reference>
<evidence type="ECO:0000313" key="1">
    <source>
        <dbReference type="EMBL" id="KAK9702228.1"/>
    </source>
</evidence>
<keyword evidence="2" id="KW-1185">Reference proteome</keyword>
<name>A0AAW1JGN1_POPJA</name>
<dbReference type="Proteomes" id="UP001458880">
    <property type="component" value="Unassembled WGS sequence"/>
</dbReference>
<dbReference type="Pfam" id="PF05380">
    <property type="entry name" value="Peptidase_A17"/>
    <property type="match status" value="1"/>
</dbReference>
<protein>
    <submittedName>
        <fullName evidence="1">Pao retrotransposon peptidase</fullName>
    </submittedName>
</protein>
<gene>
    <name evidence="1" type="ORF">QE152_g30078</name>
</gene>
<sequence length="367" mass="42268">MVLHWRKPETEVNNHIATNSRSKFFHYFRKRKEPTALRMHVRALNQCGGVSCNLLYAKPKVSPIKTITIPRLELCGALLLCRLAQSILNSANINFNHVYYWTDSVVVMGWIKSTSKQWKTYVSSRVSEIHELSEIAQWHHVRSEDNPADIISSGCNVSDIADSNLWWHGPNWLFDKGVPDSQDYTLETSLPEEKINSPCFISKHKPQWDLFKQFSSLGKLIRVTGYCLGFINNSKSCIQINISTTITGNLTTDELEEATKQFQAVVLLGKLKWWLKKIIPAPPSLCKLLQPIGKGLCPSRIHRFPRKRRGSKTMMCSHLMWRKRKRLGIDRVLMMLNKYILSYSQTRKMIFEASSIHLSRVKGLRKG</sequence>
<proteinExistence type="predicted"/>
<accession>A0AAW1JGN1</accession>